<evidence type="ECO:0000256" key="2">
    <source>
        <dbReference type="ARBA" id="ARBA00022801"/>
    </source>
</evidence>
<name>A0A8R1E8D9_CAEJA</name>
<keyword evidence="2" id="KW-0378">Hydrolase</keyword>
<evidence type="ECO:0000256" key="3">
    <source>
        <dbReference type="ARBA" id="ARBA00022806"/>
    </source>
</evidence>
<evidence type="ECO:0000259" key="5">
    <source>
        <dbReference type="Pfam" id="PF13087"/>
    </source>
</evidence>
<organism evidence="6 7">
    <name type="scientific">Caenorhabditis japonica</name>
    <dbReference type="NCBI Taxonomy" id="281687"/>
    <lineage>
        <taxon>Eukaryota</taxon>
        <taxon>Metazoa</taxon>
        <taxon>Ecdysozoa</taxon>
        <taxon>Nematoda</taxon>
        <taxon>Chromadorea</taxon>
        <taxon>Rhabditida</taxon>
        <taxon>Rhabditina</taxon>
        <taxon>Rhabditomorpha</taxon>
        <taxon>Rhabditoidea</taxon>
        <taxon>Rhabditidae</taxon>
        <taxon>Peloderinae</taxon>
        <taxon>Caenorhabditis</taxon>
    </lineage>
</organism>
<evidence type="ECO:0000313" key="6">
    <source>
        <dbReference type="EnsemblMetazoa" id="CJA26750.1"/>
    </source>
</evidence>
<dbReference type="PANTHER" id="PTHR43788">
    <property type="entry name" value="DNA2/NAM7 HELICASE FAMILY MEMBER"/>
    <property type="match status" value="1"/>
</dbReference>
<evidence type="ECO:0000256" key="4">
    <source>
        <dbReference type="ARBA" id="ARBA00022840"/>
    </source>
</evidence>
<dbReference type="Proteomes" id="UP000005237">
    <property type="component" value="Unassembled WGS sequence"/>
</dbReference>
<dbReference type="PANTHER" id="PTHR43788:SF8">
    <property type="entry name" value="DNA-BINDING PROTEIN SMUBP-2"/>
    <property type="match status" value="1"/>
</dbReference>
<dbReference type="AlphaFoldDB" id="A0A8R1E8D9"/>
<keyword evidence="7" id="KW-1185">Reference proteome</keyword>
<reference evidence="6" key="2">
    <citation type="submission" date="2022-06" db="UniProtKB">
        <authorList>
            <consortium name="EnsemblMetazoa"/>
        </authorList>
    </citation>
    <scope>IDENTIFICATION</scope>
    <source>
        <strain evidence="6">DF5081</strain>
    </source>
</reference>
<accession>A0A8R1E8D9</accession>
<dbReference type="GO" id="GO:0016787">
    <property type="term" value="F:hydrolase activity"/>
    <property type="evidence" value="ECO:0007669"/>
    <property type="project" value="UniProtKB-KW"/>
</dbReference>
<protein>
    <submittedName>
        <fullName evidence="6">AAA_12 domain-containing protein</fullName>
    </submittedName>
</protein>
<evidence type="ECO:0000256" key="1">
    <source>
        <dbReference type="ARBA" id="ARBA00022741"/>
    </source>
</evidence>
<dbReference type="GO" id="GO:0043139">
    <property type="term" value="F:5'-3' DNA helicase activity"/>
    <property type="evidence" value="ECO:0007669"/>
    <property type="project" value="TreeGrafter"/>
</dbReference>
<dbReference type="InterPro" id="IPR041679">
    <property type="entry name" value="DNA2/NAM7-like_C"/>
</dbReference>
<keyword evidence="4" id="KW-0067">ATP-binding</keyword>
<dbReference type="SUPFAM" id="SSF52540">
    <property type="entry name" value="P-loop containing nucleoside triphosphate hydrolases"/>
    <property type="match status" value="1"/>
</dbReference>
<feature type="domain" description="DNA2/NAM7 helicase-like C-terminal" evidence="5">
    <location>
        <begin position="98"/>
        <end position="153"/>
    </location>
</feature>
<dbReference type="GO" id="GO:0005524">
    <property type="term" value="F:ATP binding"/>
    <property type="evidence" value="ECO:0007669"/>
    <property type="project" value="UniProtKB-KW"/>
</dbReference>
<sequence>MKNSQQENHHQDDRQEVIQDEFSRFRSLYGFGYQDSEKVPTSCLASLNVSPNQILLLNGIEPLKLTEVYRCHPAATKILSKIFYSGRLSSGRLIEEFEFLPSEIAVITPYTAQRDLLESYVLEVVRCTTNRKFQGAEFPIVLFSATHDGSKSKIWDDEDGVNNVHFRVGSKGATSFVNLIDNDSVILV</sequence>
<reference evidence="7" key="1">
    <citation type="submission" date="2010-08" db="EMBL/GenBank/DDBJ databases">
        <authorList>
            <consortium name="Caenorhabditis japonica Sequencing Consortium"/>
            <person name="Wilson R.K."/>
        </authorList>
    </citation>
    <scope>NUCLEOTIDE SEQUENCE [LARGE SCALE GENOMIC DNA]</scope>
    <source>
        <strain evidence="7">DF5081</strain>
    </source>
</reference>
<keyword evidence="1" id="KW-0547">Nucleotide-binding</keyword>
<dbReference type="InterPro" id="IPR027417">
    <property type="entry name" value="P-loop_NTPase"/>
</dbReference>
<evidence type="ECO:0000313" key="7">
    <source>
        <dbReference type="Proteomes" id="UP000005237"/>
    </source>
</evidence>
<proteinExistence type="predicted"/>
<dbReference type="EnsemblMetazoa" id="CJA26750.1">
    <property type="protein sequence ID" value="CJA26750.1"/>
    <property type="gene ID" value="WBGene00182322"/>
</dbReference>
<dbReference type="Pfam" id="PF13087">
    <property type="entry name" value="AAA_12"/>
    <property type="match status" value="1"/>
</dbReference>
<keyword evidence="3" id="KW-0347">Helicase</keyword>
<dbReference type="Gene3D" id="3.40.50.300">
    <property type="entry name" value="P-loop containing nucleotide triphosphate hydrolases"/>
    <property type="match status" value="1"/>
</dbReference>
<dbReference type="InterPro" id="IPR050534">
    <property type="entry name" value="Coronavir_polyprotein_1ab"/>
</dbReference>